<dbReference type="PANTHER" id="PTHR11487:SF0">
    <property type="entry name" value="S-ACYL FATTY ACID SYNTHASE THIOESTERASE, MEDIUM CHAIN"/>
    <property type="match status" value="1"/>
</dbReference>
<comment type="similarity">
    <text evidence="1">Belongs to the thioesterase family.</text>
</comment>
<dbReference type="Pfam" id="PF00975">
    <property type="entry name" value="Thioesterase"/>
    <property type="match status" value="1"/>
</dbReference>
<dbReference type="Proteomes" id="UP000294513">
    <property type="component" value="Unassembled WGS sequence"/>
</dbReference>
<protein>
    <submittedName>
        <fullName evidence="3">Thioesterase</fullName>
    </submittedName>
</protein>
<accession>A0A4R5CAV6</accession>
<sequence>MAPFRGPESWVRVFHPSAESELRLVCFPHAGGSASYFFPWSQALAPGIETLALQYPGRQDRRADPRPGSVAELADQVFAALEGLAGGTFAFFGHSMGSVLAFEVARRFEDRTGGGPAHLVASGYPAPSRLRGGDVHLRGDAGIVEELLASGGSDPRGLRDEDMLAMILPPVRDDYRLIENHPPVPDAVLKCPITMLTGDADHHTTREEAAAWRDHTAGEFRLRVFSGGHFFIDPHRDAVLGEISAALKGIAYSSSGTSEEQ</sequence>
<gene>
    <name evidence="3" type="ORF">E1298_07255</name>
</gene>
<dbReference type="InterPro" id="IPR001031">
    <property type="entry name" value="Thioesterase"/>
</dbReference>
<name>A0A4R5CAV6_9ACTN</name>
<dbReference type="SUPFAM" id="SSF53474">
    <property type="entry name" value="alpha/beta-Hydrolases"/>
    <property type="match status" value="1"/>
</dbReference>
<dbReference type="EMBL" id="SMKU01000021">
    <property type="protein sequence ID" value="TDD94234.1"/>
    <property type="molecule type" value="Genomic_DNA"/>
</dbReference>
<dbReference type="PANTHER" id="PTHR11487">
    <property type="entry name" value="THIOESTERASE"/>
    <property type="match status" value="1"/>
</dbReference>
<comment type="caution">
    <text evidence="3">The sequence shown here is derived from an EMBL/GenBank/DDBJ whole genome shotgun (WGS) entry which is preliminary data.</text>
</comment>
<dbReference type="InterPro" id="IPR012223">
    <property type="entry name" value="TEII"/>
</dbReference>
<evidence type="ECO:0000313" key="4">
    <source>
        <dbReference type="Proteomes" id="UP000294513"/>
    </source>
</evidence>
<reference evidence="3 4" key="1">
    <citation type="submission" date="2019-03" db="EMBL/GenBank/DDBJ databases">
        <title>Draft genome sequences of novel Actinobacteria.</title>
        <authorList>
            <person name="Sahin N."/>
            <person name="Ay H."/>
            <person name="Saygin H."/>
        </authorList>
    </citation>
    <scope>NUCLEOTIDE SEQUENCE [LARGE SCALE GENOMIC DNA]</scope>
    <source>
        <strain evidence="3 4">H3C3</strain>
    </source>
</reference>
<proteinExistence type="inferred from homology"/>
<dbReference type="AlphaFoldDB" id="A0A4R5CAV6"/>
<feature type="domain" description="Thioesterase" evidence="2">
    <location>
        <begin position="23"/>
        <end position="246"/>
    </location>
</feature>
<keyword evidence="4" id="KW-1185">Reference proteome</keyword>
<dbReference type="Gene3D" id="3.40.50.1820">
    <property type="entry name" value="alpha/beta hydrolase"/>
    <property type="match status" value="1"/>
</dbReference>
<dbReference type="InterPro" id="IPR029058">
    <property type="entry name" value="AB_hydrolase_fold"/>
</dbReference>
<dbReference type="OrthoDB" id="8480037at2"/>
<organism evidence="3 4">
    <name type="scientific">Actinomadura rubrisoli</name>
    <dbReference type="NCBI Taxonomy" id="2530368"/>
    <lineage>
        <taxon>Bacteria</taxon>
        <taxon>Bacillati</taxon>
        <taxon>Actinomycetota</taxon>
        <taxon>Actinomycetes</taxon>
        <taxon>Streptosporangiales</taxon>
        <taxon>Thermomonosporaceae</taxon>
        <taxon>Actinomadura</taxon>
    </lineage>
</organism>
<dbReference type="GO" id="GO:0008610">
    <property type="term" value="P:lipid biosynthetic process"/>
    <property type="evidence" value="ECO:0007669"/>
    <property type="project" value="TreeGrafter"/>
</dbReference>
<evidence type="ECO:0000256" key="1">
    <source>
        <dbReference type="ARBA" id="ARBA00007169"/>
    </source>
</evidence>
<evidence type="ECO:0000259" key="2">
    <source>
        <dbReference type="Pfam" id="PF00975"/>
    </source>
</evidence>
<evidence type="ECO:0000313" key="3">
    <source>
        <dbReference type="EMBL" id="TDD94234.1"/>
    </source>
</evidence>